<dbReference type="AlphaFoldDB" id="A0A6V7NTW5"/>
<dbReference type="EMBL" id="LR862142">
    <property type="protein sequence ID" value="CAD1822043.1"/>
    <property type="molecule type" value="Genomic_DNA"/>
</dbReference>
<accession>A0A6V7NTW5</accession>
<organism evidence="1">
    <name type="scientific">Ananas comosus var. bracteatus</name>
    <name type="common">red pineapple</name>
    <dbReference type="NCBI Taxonomy" id="296719"/>
    <lineage>
        <taxon>Eukaryota</taxon>
        <taxon>Viridiplantae</taxon>
        <taxon>Streptophyta</taxon>
        <taxon>Embryophyta</taxon>
        <taxon>Tracheophyta</taxon>
        <taxon>Spermatophyta</taxon>
        <taxon>Magnoliopsida</taxon>
        <taxon>Liliopsida</taxon>
        <taxon>Poales</taxon>
        <taxon>Bromeliaceae</taxon>
        <taxon>Bromelioideae</taxon>
        <taxon>Ananas</taxon>
    </lineage>
</organism>
<name>A0A6V7NTW5_ANACO</name>
<gene>
    <name evidence="1" type="ORF">CB5_LOCUS5254</name>
</gene>
<sequence>MRTASRMMVFDPTQSIAVPGKEKSKYAMDVNVERVEDVLMHKRLLEEVRDPSNRPAFSVQVVQVNDSGIHRSLALAVLGFAIYLVNTGSHDFVVIFLLKGEERGDEEERGGVDGYEKGARYEVGSGTGITIPVAISITSPLLMGLG</sequence>
<protein>
    <submittedName>
        <fullName evidence="1">Uncharacterized protein</fullName>
    </submittedName>
</protein>
<evidence type="ECO:0000313" key="1">
    <source>
        <dbReference type="EMBL" id="CAD1822043.1"/>
    </source>
</evidence>
<proteinExistence type="predicted"/>
<reference evidence="1" key="1">
    <citation type="submission" date="2020-07" db="EMBL/GenBank/DDBJ databases">
        <authorList>
            <person name="Lin J."/>
        </authorList>
    </citation>
    <scope>NUCLEOTIDE SEQUENCE</scope>
</reference>